<dbReference type="SUPFAM" id="SSF47413">
    <property type="entry name" value="lambda repressor-like DNA-binding domains"/>
    <property type="match status" value="1"/>
</dbReference>
<dbReference type="InterPro" id="IPR010982">
    <property type="entry name" value="Lambda_DNA-bd_dom_sf"/>
</dbReference>
<dbReference type="Proteomes" id="UP000617402">
    <property type="component" value="Unassembled WGS sequence"/>
</dbReference>
<evidence type="ECO:0000313" key="3">
    <source>
        <dbReference type="EMBL" id="MBC9783575.1"/>
    </source>
</evidence>
<dbReference type="PANTHER" id="PTHR46558">
    <property type="entry name" value="TRACRIPTIONAL REGULATORY PROTEIN-RELATED-RELATED"/>
    <property type="match status" value="1"/>
</dbReference>
<keyword evidence="4" id="KW-1185">Reference proteome</keyword>
<dbReference type="Pfam" id="PF01381">
    <property type="entry name" value="HTH_3"/>
    <property type="match status" value="1"/>
</dbReference>
<dbReference type="EMBL" id="JACVHF010000002">
    <property type="protein sequence ID" value="MBC9783575.1"/>
    <property type="molecule type" value="Genomic_DNA"/>
</dbReference>
<keyword evidence="1" id="KW-0238">DNA-binding</keyword>
<sequence>MTQAELARLVDVGRSLINQIESGQSKPSLLTAIKIAVVLNKPVEELFQIENNDWRLRRT</sequence>
<dbReference type="InterPro" id="IPR001387">
    <property type="entry name" value="Cro/C1-type_HTH"/>
</dbReference>
<comment type="caution">
    <text evidence="3">The sequence shown here is derived from an EMBL/GenBank/DDBJ whole genome shotgun (WGS) entry which is preliminary data.</text>
</comment>
<dbReference type="Gene3D" id="1.10.260.40">
    <property type="entry name" value="lambda repressor-like DNA-binding domains"/>
    <property type="match status" value="1"/>
</dbReference>
<dbReference type="SMART" id="SM00530">
    <property type="entry name" value="HTH_XRE"/>
    <property type="match status" value="1"/>
</dbReference>
<name>A0ABR7SYF6_HELCL</name>
<organism evidence="3 4">
    <name type="scientific">Heliobacterium chlorum</name>
    <dbReference type="NCBI Taxonomy" id="2698"/>
    <lineage>
        <taxon>Bacteria</taxon>
        <taxon>Bacillati</taxon>
        <taxon>Bacillota</taxon>
        <taxon>Clostridia</taxon>
        <taxon>Eubacteriales</taxon>
        <taxon>Heliobacteriaceae</taxon>
        <taxon>Heliobacterium</taxon>
    </lineage>
</organism>
<accession>A0ABR7SYF6</accession>
<gene>
    <name evidence="3" type="ORF">H1S01_03485</name>
</gene>
<feature type="domain" description="HTH cro/C1-type" evidence="2">
    <location>
        <begin position="1"/>
        <end position="46"/>
    </location>
</feature>
<evidence type="ECO:0000259" key="2">
    <source>
        <dbReference type="PROSITE" id="PS50943"/>
    </source>
</evidence>
<proteinExistence type="predicted"/>
<evidence type="ECO:0000313" key="4">
    <source>
        <dbReference type="Proteomes" id="UP000617402"/>
    </source>
</evidence>
<protein>
    <submittedName>
        <fullName evidence="3">Helix-turn-helix domain-containing protein</fullName>
    </submittedName>
</protein>
<reference evidence="3 4" key="1">
    <citation type="submission" date="2020-07" db="EMBL/GenBank/DDBJ databases">
        <title>Draft whole-genome sequence of Heliobacterium chlorum DSM 3682, type strain.</title>
        <authorList>
            <person name="Kyndt J.A."/>
            <person name="Meyer T.E."/>
            <person name="Imhoff J.F."/>
        </authorList>
    </citation>
    <scope>NUCLEOTIDE SEQUENCE [LARGE SCALE GENOMIC DNA]</scope>
    <source>
        <strain evidence="3 4">DSM 3682</strain>
    </source>
</reference>
<dbReference type="PANTHER" id="PTHR46558:SF7">
    <property type="entry name" value="TRANSCRIPTIONAL REGULATOR"/>
    <property type="match status" value="1"/>
</dbReference>
<evidence type="ECO:0000256" key="1">
    <source>
        <dbReference type="ARBA" id="ARBA00023125"/>
    </source>
</evidence>
<dbReference type="CDD" id="cd00093">
    <property type="entry name" value="HTH_XRE"/>
    <property type="match status" value="1"/>
</dbReference>
<dbReference type="PROSITE" id="PS50943">
    <property type="entry name" value="HTH_CROC1"/>
    <property type="match status" value="1"/>
</dbReference>